<protein>
    <submittedName>
        <fullName evidence="1">Uncharacterized protein</fullName>
    </submittedName>
</protein>
<accession>A0A0A9A604</accession>
<evidence type="ECO:0000313" key="1">
    <source>
        <dbReference type="EMBL" id="JAD45368.1"/>
    </source>
</evidence>
<name>A0A0A9A604_ARUDO</name>
<reference evidence="1" key="1">
    <citation type="submission" date="2014-09" db="EMBL/GenBank/DDBJ databases">
        <authorList>
            <person name="Magalhaes I.L.F."/>
            <person name="Oliveira U."/>
            <person name="Santos F.R."/>
            <person name="Vidigal T.H.D.A."/>
            <person name="Brescovit A.D."/>
            <person name="Santos A.J."/>
        </authorList>
    </citation>
    <scope>NUCLEOTIDE SEQUENCE</scope>
    <source>
        <tissue evidence="1">Shoot tissue taken approximately 20 cm above the soil surface</tissue>
    </source>
</reference>
<sequence length="23" mass="2715">MGWLEMVGLGGCWFLSDERLCRR</sequence>
<organism evidence="1">
    <name type="scientific">Arundo donax</name>
    <name type="common">Giant reed</name>
    <name type="synonym">Donax arundinaceus</name>
    <dbReference type="NCBI Taxonomy" id="35708"/>
    <lineage>
        <taxon>Eukaryota</taxon>
        <taxon>Viridiplantae</taxon>
        <taxon>Streptophyta</taxon>
        <taxon>Embryophyta</taxon>
        <taxon>Tracheophyta</taxon>
        <taxon>Spermatophyta</taxon>
        <taxon>Magnoliopsida</taxon>
        <taxon>Liliopsida</taxon>
        <taxon>Poales</taxon>
        <taxon>Poaceae</taxon>
        <taxon>PACMAD clade</taxon>
        <taxon>Arundinoideae</taxon>
        <taxon>Arundineae</taxon>
        <taxon>Arundo</taxon>
    </lineage>
</organism>
<dbReference type="EMBL" id="GBRH01252527">
    <property type="protein sequence ID" value="JAD45368.1"/>
    <property type="molecule type" value="Transcribed_RNA"/>
</dbReference>
<proteinExistence type="predicted"/>
<reference evidence="1" key="2">
    <citation type="journal article" date="2015" name="Data Brief">
        <title>Shoot transcriptome of the giant reed, Arundo donax.</title>
        <authorList>
            <person name="Barrero R.A."/>
            <person name="Guerrero F.D."/>
            <person name="Moolhuijzen P."/>
            <person name="Goolsby J.A."/>
            <person name="Tidwell J."/>
            <person name="Bellgard S.E."/>
            <person name="Bellgard M.I."/>
        </authorList>
    </citation>
    <scope>NUCLEOTIDE SEQUENCE</scope>
    <source>
        <tissue evidence="1">Shoot tissue taken approximately 20 cm above the soil surface</tissue>
    </source>
</reference>
<dbReference type="AlphaFoldDB" id="A0A0A9A604"/>